<organism evidence="4 5">
    <name type="scientific">Corynebacterium breve</name>
    <dbReference type="NCBI Taxonomy" id="3049799"/>
    <lineage>
        <taxon>Bacteria</taxon>
        <taxon>Bacillati</taxon>
        <taxon>Actinomycetota</taxon>
        <taxon>Actinomycetes</taxon>
        <taxon>Mycobacteriales</taxon>
        <taxon>Corynebacteriaceae</taxon>
        <taxon>Corynebacterium</taxon>
    </lineage>
</organism>
<feature type="chain" id="PRO_5046369728" description="AMIN-like domain-containing protein" evidence="2">
    <location>
        <begin position="28"/>
        <end position="214"/>
    </location>
</feature>
<dbReference type="InterPro" id="IPR056303">
    <property type="entry name" value="AMIN-like"/>
</dbReference>
<evidence type="ECO:0000256" key="2">
    <source>
        <dbReference type="SAM" id="SignalP"/>
    </source>
</evidence>
<accession>A0ABY8VBX3</accession>
<sequence length="214" mass="22432">MKQKTLAFISAPLVAALVLTGCSPANEQPSTAPQSTSSEAASSVDSVDSVDGASDQSTSTIASDEPEVMLGTANVAPTSDTTPELAELVIKDVRVGSHEGFDRVVFEFDGTGTPGYHAGYTDEPRQQASGMPLEVTGDAYLELMIHGTPMGMGDLESPLIQMGPMDLQAGNVQGVTHGGVFEADTQYVIGVDKQRPYSVTVLENPTRVVVDVEK</sequence>
<feature type="compositionally biased region" description="Low complexity" evidence="1">
    <location>
        <begin position="27"/>
        <end position="57"/>
    </location>
</feature>
<feature type="signal peptide" evidence="2">
    <location>
        <begin position="1"/>
        <end position="27"/>
    </location>
</feature>
<name>A0ABY8VBX3_9CORY</name>
<proteinExistence type="predicted"/>
<feature type="region of interest" description="Disordered" evidence="1">
    <location>
        <begin position="23"/>
        <end position="68"/>
    </location>
</feature>
<dbReference type="Pfam" id="PF24837">
    <property type="entry name" value="AMIN-like"/>
    <property type="match status" value="1"/>
</dbReference>
<keyword evidence="2" id="KW-0732">Signal</keyword>
<dbReference type="PROSITE" id="PS51257">
    <property type="entry name" value="PROKAR_LIPOPROTEIN"/>
    <property type="match status" value="1"/>
</dbReference>
<dbReference type="EMBL" id="CP126969">
    <property type="protein sequence ID" value="WIM66822.1"/>
    <property type="molecule type" value="Genomic_DNA"/>
</dbReference>
<evidence type="ECO:0000313" key="4">
    <source>
        <dbReference type="EMBL" id="WIM66822.1"/>
    </source>
</evidence>
<evidence type="ECO:0000256" key="1">
    <source>
        <dbReference type="SAM" id="MobiDB-lite"/>
    </source>
</evidence>
<gene>
    <name evidence="4" type="ORF">QP027_06695</name>
</gene>
<dbReference type="RefSeq" id="WP_284823482.1">
    <property type="nucleotide sequence ID" value="NZ_CP126969.1"/>
</dbReference>
<dbReference type="Proteomes" id="UP001225598">
    <property type="component" value="Chromosome"/>
</dbReference>
<evidence type="ECO:0000313" key="5">
    <source>
        <dbReference type="Proteomes" id="UP001225598"/>
    </source>
</evidence>
<evidence type="ECO:0000259" key="3">
    <source>
        <dbReference type="Pfam" id="PF24837"/>
    </source>
</evidence>
<reference evidence="4 5" key="1">
    <citation type="submission" date="2023-05" db="EMBL/GenBank/DDBJ databases">
        <title>Corynebacterium suedekumii sp. nov. and Corynebacterium breve sp. nov. isolated from raw cow's milk.</title>
        <authorList>
            <person name="Baer M.K."/>
            <person name="Mehl L."/>
            <person name="Hellmuth R."/>
            <person name="Marke G."/>
            <person name="Lipski A."/>
        </authorList>
    </citation>
    <scope>NUCLEOTIDE SEQUENCE [LARGE SCALE GENOMIC DNA]</scope>
    <source>
        <strain evidence="4 5">R4</strain>
    </source>
</reference>
<protein>
    <recommendedName>
        <fullName evidence="3">AMIN-like domain-containing protein</fullName>
    </recommendedName>
</protein>
<feature type="domain" description="AMIN-like" evidence="3">
    <location>
        <begin position="89"/>
        <end position="213"/>
    </location>
</feature>
<keyword evidence="5" id="KW-1185">Reference proteome</keyword>